<dbReference type="Pfam" id="PF05593">
    <property type="entry name" value="RHS_repeat"/>
    <property type="match status" value="2"/>
</dbReference>
<evidence type="ECO:0000259" key="4">
    <source>
        <dbReference type="Pfam" id="PF25023"/>
    </source>
</evidence>
<dbReference type="Pfam" id="PF25023">
    <property type="entry name" value="TEN_YD-shell"/>
    <property type="match status" value="1"/>
</dbReference>
<gene>
    <name evidence="5" type="ORF">AB835_03990</name>
</gene>
<dbReference type="EMBL" id="MDLC01000010">
    <property type="protein sequence ID" value="ODS24333.1"/>
    <property type="molecule type" value="Genomic_DNA"/>
</dbReference>
<organism evidence="5 6">
    <name type="scientific">Candidatus Endobugula sertula</name>
    <name type="common">Bugula neritina bacterial symbiont</name>
    <dbReference type="NCBI Taxonomy" id="62101"/>
    <lineage>
        <taxon>Bacteria</taxon>
        <taxon>Pseudomonadati</taxon>
        <taxon>Pseudomonadota</taxon>
        <taxon>Gammaproteobacteria</taxon>
        <taxon>Cellvibrionales</taxon>
        <taxon>Cellvibrionaceae</taxon>
        <taxon>Candidatus Endobugula</taxon>
    </lineage>
</organism>
<dbReference type="NCBIfam" id="TIGR03696">
    <property type="entry name" value="Rhs_assc_core"/>
    <property type="match status" value="1"/>
</dbReference>
<dbReference type="Gene3D" id="2.180.10.10">
    <property type="entry name" value="RHS repeat-associated core"/>
    <property type="match status" value="4"/>
</dbReference>
<feature type="transmembrane region" description="Helical" evidence="2">
    <location>
        <begin position="54"/>
        <end position="79"/>
    </location>
</feature>
<dbReference type="InterPro" id="IPR050708">
    <property type="entry name" value="T6SS_VgrG/RHS"/>
</dbReference>
<evidence type="ECO:0000256" key="1">
    <source>
        <dbReference type="ARBA" id="ARBA00022737"/>
    </source>
</evidence>
<dbReference type="InterPro" id="IPR031325">
    <property type="entry name" value="RHS_repeat"/>
</dbReference>
<evidence type="ECO:0000313" key="5">
    <source>
        <dbReference type="EMBL" id="ODS24333.1"/>
    </source>
</evidence>
<dbReference type="NCBIfam" id="TIGR01643">
    <property type="entry name" value="YD_repeat_2x"/>
    <property type="match status" value="6"/>
</dbReference>
<dbReference type="InterPro" id="IPR056823">
    <property type="entry name" value="TEN-like_YD-shell"/>
</dbReference>
<evidence type="ECO:0000259" key="3">
    <source>
        <dbReference type="Pfam" id="PF03527"/>
    </source>
</evidence>
<keyword evidence="2" id="KW-0812">Transmembrane</keyword>
<dbReference type="Proteomes" id="UP000242502">
    <property type="component" value="Unassembled WGS sequence"/>
</dbReference>
<keyword evidence="2" id="KW-0472">Membrane</keyword>
<dbReference type="Pfam" id="PF03527">
    <property type="entry name" value="RHS"/>
    <property type="match status" value="1"/>
</dbReference>
<dbReference type="InterPro" id="IPR001826">
    <property type="entry name" value="RHS"/>
</dbReference>
<proteinExistence type="predicted"/>
<feature type="domain" description="RHS protein conserved region" evidence="3">
    <location>
        <begin position="1253"/>
        <end position="1285"/>
    </location>
</feature>
<evidence type="ECO:0000313" key="6">
    <source>
        <dbReference type="Proteomes" id="UP000242502"/>
    </source>
</evidence>
<reference evidence="5 6" key="1">
    <citation type="journal article" date="2016" name="Appl. Environ. Microbiol.">
        <title>Lack of Overt Genome Reduction in the Bryostatin-Producing Bryozoan Symbiont "Candidatus Endobugula sertula".</title>
        <authorList>
            <person name="Miller I.J."/>
            <person name="Vanee N."/>
            <person name="Fong S.S."/>
            <person name="Lim-Fong G.E."/>
            <person name="Kwan J.C."/>
        </authorList>
    </citation>
    <scope>NUCLEOTIDE SEQUENCE [LARGE SCALE GENOMIC DNA]</scope>
    <source>
        <strain evidence="5">AB1-4</strain>
    </source>
</reference>
<protein>
    <submittedName>
        <fullName evidence="5">Uncharacterized protein</fullName>
    </submittedName>
</protein>
<name>A0A1D2QS19_9GAMM</name>
<feature type="domain" description="Teneurin-like YD-shell" evidence="4">
    <location>
        <begin position="804"/>
        <end position="988"/>
    </location>
</feature>
<dbReference type="InterPro" id="IPR006530">
    <property type="entry name" value="YD"/>
</dbReference>
<dbReference type="InterPro" id="IPR022385">
    <property type="entry name" value="Rhs_assc_core"/>
</dbReference>
<dbReference type="PANTHER" id="PTHR32305:SF15">
    <property type="entry name" value="PROTEIN RHSA-RELATED"/>
    <property type="match status" value="1"/>
</dbReference>
<dbReference type="STRING" id="62101.AB835_03990"/>
<evidence type="ECO:0000256" key="2">
    <source>
        <dbReference type="SAM" id="Phobius"/>
    </source>
</evidence>
<keyword evidence="1" id="KW-0677">Repeat</keyword>
<comment type="caution">
    <text evidence="5">The sequence shown here is derived from an EMBL/GenBank/DDBJ whole genome shotgun (WGS) entry which is preliminary data.</text>
</comment>
<dbReference type="PANTHER" id="PTHR32305">
    <property type="match status" value="1"/>
</dbReference>
<accession>A0A1D2QS19</accession>
<keyword evidence="2" id="KW-1133">Transmembrane helix</keyword>
<sequence>MSQFLQQKFNAIMPPVLAMMVNGVHNHTRIASMLNKTISTKTGVITTMLKIKTLLTTGLGIGLSGLIGFGAISLSPVAWSSTTILERVNYSYANHEESVEDIKVKILGGDVAVRRYYRIMRQDASDANNNIGLSGALGNYRGNSLYAGKSAGAGSSKRGVWQFHRQWHDLIFLDRDAERINPTGLVPVGGTASVIKYIDRNDYVYIKAPGQNYYHYEYNGADLRITPTDTGYRWSNRKGDWIDYDQSGKALASGNKNDVGITLTRDAQGYIWQYKDHLDKVILTWTYVGDKPTRVEDYTGRRVVYTWTGNDLTAVTTTRGHQWQYAYESVSGNRILTSKTDPEGQTFQYKYQMSTGGYQTIGGSNSSAPDVTIIGNSIPASNSLAAKNTNSYTIAVPPTLVHTAKVYPDGKRQQYTYHYDTNTQAYMLLETNTDGYESERWYDLDGQVRNNLQGGKVASNRVRVDDIAISTDSYGNKTTTTYTRWEAIASQTYADGSTISYRYHPNYNFVTLETDELGVKTQHSYDEKGNRIQTIEGYESDDPRVMKYVYDNNGYLITEKMIGKNDGVTTTNTVEISYTYDDYGNLIKVTDGNGNITQYQDYNAIGQAQTLIDARGHTWQSTYDAHGNRLTETTPLGFVTEYTYDSLHRLIQTKDAEGRITKVSYDSRNKPTTIENNAGGIRTMTYRVDGLISSSKDESGQVTSYRYDRSQRLIDITDGVGNQTLIAYERGDELAGGRIGSVTTPNAKISYTYDNRNRVTQQALVSVKDDGLSNPTQTQYNARGDVIATTDGNGLRSTYEYNVHRERTQHTNPANETIRYHYDSRGNLVQVIDAENHLTRYTYDNNNNTLSETRPNKSTTALTQQLYTYDARNQLIQKADYNGHIARYTWDNDQRLTQHTDTRTGTTAPERRIVYTYDKTRLLTSHQDHHTQSTYQYDALARISQQSTTFNGSITKTLKTAYHANSQIRQKVDPEGHQTSYFYDGAGKINQLGIQNAGSIVVNEYEGHLPKAITYPGGINRHHEYDGLSRLKRILVNDNANTPQMDYQYQFDVVGNITQKNTLNGNFTYQYDNAYRLTQANQPNGFGDQSYRYDGNSNRIQQTHTIGSLSTTKNYSYDNQQALTGISSILNDVTTTINQTYDNNGALTSDGTRTYQYNSFARLAEIIDGADTLASYTYDPYGRRISKTVDSTTTYFLYGDTGAGLVGEYTQTGELIRGYKYQPTAIYTTDPVALKTKSENQTAGQPTQYDYSFYQNDHLGTPQRLMQLSGATVWQGEYDVFGSVSEIITQVQNPLHFAGQYEDKESGFSNNWNRYYSSRDGRYISNDPIGLYGGINTYVYANNDPLYYMDPYGLFFTPDTVADIGLIAYDAYRIYTDNIAGDCNNLGENLGALGANVLGAVTPGATGLGTAYRAGGNVPKGAADAAKRLGVNLDNVPITNGVARTKIDVSSTLNPTDINKLKDAFKAHGATKAEVDTGFIANEKLDSFLRRRVQDGKPFNGGTVRFSNSKNSDFTIDFDL</sequence>